<dbReference type="RefSeq" id="WP_160893487.1">
    <property type="nucleotide sequence ID" value="NZ_WUMU01000006.1"/>
</dbReference>
<evidence type="ECO:0000256" key="3">
    <source>
        <dbReference type="ARBA" id="ARBA00022764"/>
    </source>
</evidence>
<evidence type="ECO:0000256" key="1">
    <source>
        <dbReference type="ARBA" id="ARBA00004418"/>
    </source>
</evidence>
<dbReference type="InterPro" id="IPR018389">
    <property type="entry name" value="DctP_fam"/>
</dbReference>
<dbReference type="GO" id="GO:0055085">
    <property type="term" value="P:transmembrane transport"/>
    <property type="evidence" value="ECO:0007669"/>
    <property type="project" value="InterPro"/>
</dbReference>
<proteinExistence type="predicted"/>
<organism evidence="5 6">
    <name type="scientific">Pseudooceanicola albus</name>
    <dbReference type="NCBI Taxonomy" id="2692189"/>
    <lineage>
        <taxon>Bacteria</taxon>
        <taxon>Pseudomonadati</taxon>
        <taxon>Pseudomonadota</taxon>
        <taxon>Alphaproteobacteria</taxon>
        <taxon>Rhodobacterales</taxon>
        <taxon>Paracoccaceae</taxon>
        <taxon>Pseudooceanicola</taxon>
    </lineage>
</organism>
<gene>
    <name evidence="5" type="ORF">GR170_08070</name>
</gene>
<dbReference type="SUPFAM" id="SSF53850">
    <property type="entry name" value="Periplasmic binding protein-like II"/>
    <property type="match status" value="1"/>
</dbReference>
<dbReference type="GO" id="GO:0042597">
    <property type="term" value="C:periplasmic space"/>
    <property type="evidence" value="ECO:0007669"/>
    <property type="project" value="UniProtKB-SubCell"/>
</dbReference>
<evidence type="ECO:0000313" key="5">
    <source>
        <dbReference type="EMBL" id="MXN17786.1"/>
    </source>
</evidence>
<protein>
    <submittedName>
        <fullName evidence="5">C4-dicarboxylate ABC transporter substrate-binding protein</fullName>
    </submittedName>
</protein>
<dbReference type="Pfam" id="PF03480">
    <property type="entry name" value="DctP"/>
    <property type="match status" value="1"/>
</dbReference>
<dbReference type="PANTHER" id="PTHR33376:SF4">
    <property type="entry name" value="SIALIC ACID-BINDING PERIPLASMIC PROTEIN SIAP"/>
    <property type="match status" value="1"/>
</dbReference>
<evidence type="ECO:0000313" key="6">
    <source>
        <dbReference type="Proteomes" id="UP000477911"/>
    </source>
</evidence>
<dbReference type="CDD" id="cd13602">
    <property type="entry name" value="PBP2_TRAP_BpDctp6_7"/>
    <property type="match status" value="1"/>
</dbReference>
<dbReference type="Gene3D" id="3.40.190.170">
    <property type="entry name" value="Bacterial extracellular solute-binding protein, family 7"/>
    <property type="match status" value="1"/>
</dbReference>
<keyword evidence="2 4" id="KW-0732">Signal</keyword>
<dbReference type="Proteomes" id="UP000477911">
    <property type="component" value="Unassembled WGS sequence"/>
</dbReference>
<feature type="chain" id="PRO_5026948041" evidence="4">
    <location>
        <begin position="26"/>
        <end position="350"/>
    </location>
</feature>
<dbReference type="EMBL" id="WUMU01000006">
    <property type="protein sequence ID" value="MXN17786.1"/>
    <property type="molecule type" value="Genomic_DNA"/>
</dbReference>
<sequence>MIKTRIALSLSMMLGSGLLAGTSQAEEHFAGVGTWSNVYVFQDYEKPFWDTELSKLTNGEMSAEVNSLDQMGIAGADVYRMLGDGVFDFGTTIADYAVGDAPELEGLDVPLIAMTPDAAHKMIDAAEPMVKDIFAQRFNATYLGMLPHPPQVMFCRDEVRSLADLKGKKVRGSGRMTTKFLEALGAQGVNISFSEVPGALQRGVIDCAITGSGSGLDAGWWEMTKYLVNVPFGGWDTAVVAMNTDRFNELSEKQQTMLKDAVKTGLEDPIWAAANDRMEQSIDCLSGSEACKKPTGAKMEIINFSDADIAKAKEILVSTVLPDWAGRTTPEWVSRWNDSVGKVTGVQIAQ</sequence>
<reference evidence="5 6" key="1">
    <citation type="submission" date="2019-12" db="EMBL/GenBank/DDBJ databases">
        <authorList>
            <person name="Li M."/>
        </authorList>
    </citation>
    <scope>NUCLEOTIDE SEQUENCE [LARGE SCALE GENOMIC DNA]</scope>
    <source>
        <strain evidence="5 6">GBMRC 2024</strain>
    </source>
</reference>
<keyword evidence="6" id="KW-1185">Reference proteome</keyword>
<dbReference type="PANTHER" id="PTHR33376">
    <property type="match status" value="1"/>
</dbReference>
<accession>A0A6L7G2W7</accession>
<dbReference type="NCBIfam" id="NF037995">
    <property type="entry name" value="TRAP_S1"/>
    <property type="match status" value="1"/>
</dbReference>
<keyword evidence="3" id="KW-0574">Periplasm</keyword>
<evidence type="ECO:0000256" key="4">
    <source>
        <dbReference type="SAM" id="SignalP"/>
    </source>
</evidence>
<evidence type="ECO:0000256" key="2">
    <source>
        <dbReference type="ARBA" id="ARBA00022729"/>
    </source>
</evidence>
<name>A0A6L7G2W7_9RHOB</name>
<dbReference type="AlphaFoldDB" id="A0A6L7G2W7"/>
<comment type="subcellular location">
    <subcellularLocation>
        <location evidence="1">Periplasm</location>
    </subcellularLocation>
</comment>
<dbReference type="InterPro" id="IPR038404">
    <property type="entry name" value="TRAP_DctP_sf"/>
</dbReference>
<feature type="signal peptide" evidence="4">
    <location>
        <begin position="1"/>
        <end position="25"/>
    </location>
</feature>
<comment type="caution">
    <text evidence="5">The sequence shown here is derived from an EMBL/GenBank/DDBJ whole genome shotgun (WGS) entry which is preliminary data.</text>
</comment>